<proteinExistence type="predicted"/>
<dbReference type="InParanoid" id="A7ASG3"/>
<comment type="caution">
    <text evidence="1">The sequence shown here is derived from an EMBL/GenBank/DDBJ whole genome shotgun (WGS) entry which is preliminary data.</text>
</comment>
<reference evidence="1 2" key="1">
    <citation type="journal article" date="2007" name="PLoS Pathog.">
        <title>Genome sequence of Babesia bovis and comparative analysis of apicomplexan hemoprotozoa.</title>
        <authorList>
            <person name="Brayton K.A."/>
            <person name="Lau A.O.T."/>
            <person name="Herndon D.R."/>
            <person name="Hannick L."/>
            <person name="Kappmeyer L.S."/>
            <person name="Berens S.J."/>
            <person name="Bidwell S.L."/>
            <person name="Brown W.C."/>
            <person name="Crabtree J."/>
            <person name="Fadrosh D."/>
            <person name="Feldblum T."/>
            <person name="Forberger H.A."/>
            <person name="Haas B.J."/>
            <person name="Howell J.M."/>
            <person name="Khouri H."/>
            <person name="Koo H."/>
            <person name="Mann D.J."/>
            <person name="Norimine J."/>
            <person name="Paulsen I.T."/>
            <person name="Radune D."/>
            <person name="Ren Q."/>
            <person name="Smith R.K. Jr."/>
            <person name="Suarez C.E."/>
            <person name="White O."/>
            <person name="Wortman J.R."/>
            <person name="Knowles D.P. Jr."/>
            <person name="McElwain T.F."/>
            <person name="Nene V.M."/>
        </authorList>
    </citation>
    <scope>NUCLEOTIDE SEQUENCE [LARGE SCALE GENOMIC DNA]</scope>
    <source>
        <strain evidence="1">T2Bo</strain>
    </source>
</reference>
<evidence type="ECO:0000313" key="1">
    <source>
        <dbReference type="EMBL" id="EDO07482.1"/>
    </source>
</evidence>
<dbReference type="VEuPathDB" id="PiroplasmaDB:BBOV_IV011300"/>
<reference evidence="2" key="2">
    <citation type="journal article" date="2020" name="Data Brief">
        <title>Transcriptome dataset of Babesia bovis life stages within vertebrate and invertebrate hosts.</title>
        <authorList>
            <person name="Ueti M.W."/>
            <person name="Johnson W.C."/>
            <person name="Kappmeyer L.S."/>
            <person name="Herndon D.R."/>
            <person name="Mousel M.R."/>
            <person name="Reif K.E."/>
            <person name="Taus N.S."/>
            <person name="Ifeonu O.O."/>
            <person name="Silva J.C."/>
            <person name="Suarez C.E."/>
            <person name="Brayton K.A."/>
        </authorList>
    </citation>
    <scope>NUCLEOTIDE SEQUENCE [LARGE SCALE GENOMIC DNA]</scope>
</reference>
<reference evidence="2" key="3">
    <citation type="journal article" date="2021" name="Int. J. Parasitol.">
        <title>Comparative analysis of gene expression between Babesia bovis blood stages and kinetes allowed by improved genome annotation.</title>
        <authorList>
            <person name="Ueti M.W."/>
            <person name="Johnson W.C."/>
            <person name="Kappmeyer L.S."/>
            <person name="Herndon D.R."/>
            <person name="Mousel M.R."/>
            <person name="Reif K.E."/>
            <person name="Taus N.S."/>
            <person name="Ifeonu O.O."/>
            <person name="Silva J.C."/>
            <person name="Suarez C.E."/>
            <person name="Brayton K.A."/>
        </authorList>
    </citation>
    <scope>NUCLEOTIDE SEQUENCE [LARGE SCALE GENOMIC DNA]</scope>
</reference>
<dbReference type="GeneID" id="5479284"/>
<accession>A7ASG3</accession>
<gene>
    <name evidence="1" type="ORF">BBOV_IV011300</name>
</gene>
<dbReference type="Proteomes" id="UP000002173">
    <property type="component" value="Unassembled WGS sequence"/>
</dbReference>
<keyword evidence="2" id="KW-1185">Reference proteome</keyword>
<name>A7ASG3_BABBO</name>
<sequence>MERSGVVTSSVLFYSERIIIDLNSKPYRYMLECKDQFYSVEPLSGIIKAKNPFRSTEMLWKPNADDEDTSVKERVSITIDVSTILSTSPNVIAVLNVKRASWSYFVYEVVLFTSVKIVDVLVENSESSVTIYNNPPDALIARVERYCQDVTSAEYVVVHEFRKGSNGLLPRTHILELVDTDGKKIYEEVYKQRKKHIEMVTNSIRDEQSS</sequence>
<organism evidence="1 2">
    <name type="scientific">Babesia bovis</name>
    <dbReference type="NCBI Taxonomy" id="5865"/>
    <lineage>
        <taxon>Eukaryota</taxon>
        <taxon>Sar</taxon>
        <taxon>Alveolata</taxon>
        <taxon>Apicomplexa</taxon>
        <taxon>Aconoidasida</taxon>
        <taxon>Piroplasmida</taxon>
        <taxon>Babesiidae</taxon>
        <taxon>Babesia</taxon>
    </lineage>
</organism>
<dbReference type="EMBL" id="AAXT01000002">
    <property type="protein sequence ID" value="EDO07482.1"/>
    <property type="molecule type" value="Genomic_DNA"/>
</dbReference>
<evidence type="ECO:0000313" key="2">
    <source>
        <dbReference type="Proteomes" id="UP000002173"/>
    </source>
</evidence>
<dbReference type="AlphaFoldDB" id="A7ASG3"/>
<protein>
    <submittedName>
        <fullName evidence="1">Uncharacterized protein</fullName>
    </submittedName>
</protein>
<dbReference type="KEGG" id="bbo:BBOV_IV011300"/>